<sequence length="76" mass="8746">MFDNVDIYLYPVQVEQSSGIEVTYFWEIKVSDINGEIYVSAEEKSFGINIPWVKSEEPNKERAVFALSGICHNRSK</sequence>
<keyword evidence="2" id="KW-1185">Reference proteome</keyword>
<accession>A0A3N9UKT4</accession>
<dbReference type="RefSeq" id="WP_124763120.1">
    <property type="nucleotide sequence ID" value="NZ_JAFBDY010000002.1"/>
</dbReference>
<comment type="caution">
    <text evidence="1">The sequence shown here is derived from an EMBL/GenBank/DDBJ whole genome shotgun (WGS) entry which is preliminary data.</text>
</comment>
<gene>
    <name evidence="1" type="ORF">EBB45_04640</name>
</gene>
<proteinExistence type="predicted"/>
<reference evidence="1 2" key="1">
    <citation type="journal article" date="2013" name="J. Microbiol.">
        <title>Lysinibacillus chungkukjangi sp. nov., isolated from Chungkukjang, Korean fermented soybean food.</title>
        <authorList>
            <person name="Kim S.J."/>
            <person name="Jang Y.H."/>
            <person name="Hamada M."/>
            <person name="Ahn J.H."/>
            <person name="Weon H.Y."/>
            <person name="Suzuki K."/>
            <person name="Whang K.S."/>
            <person name="Kwon S.W."/>
        </authorList>
    </citation>
    <scope>NUCLEOTIDE SEQUENCE [LARGE SCALE GENOMIC DNA]</scope>
    <source>
        <strain evidence="1 2">MCCC 1A12701</strain>
    </source>
</reference>
<dbReference type="OrthoDB" id="2969570at2"/>
<evidence type="ECO:0000313" key="1">
    <source>
        <dbReference type="EMBL" id="RQW75908.1"/>
    </source>
</evidence>
<organism evidence="1 2">
    <name type="scientific">Lysinibacillus composti</name>
    <dbReference type="NCBI Taxonomy" id="720633"/>
    <lineage>
        <taxon>Bacteria</taxon>
        <taxon>Bacillati</taxon>
        <taxon>Bacillota</taxon>
        <taxon>Bacilli</taxon>
        <taxon>Bacillales</taxon>
        <taxon>Bacillaceae</taxon>
        <taxon>Lysinibacillus</taxon>
    </lineage>
</organism>
<dbReference type="EMBL" id="RRCT01000002">
    <property type="protein sequence ID" value="RQW75908.1"/>
    <property type="molecule type" value="Genomic_DNA"/>
</dbReference>
<dbReference type="AlphaFoldDB" id="A0A3N9UKT4"/>
<protein>
    <submittedName>
        <fullName evidence="1">Uncharacterized protein</fullName>
    </submittedName>
</protein>
<name>A0A3N9UKT4_9BACI</name>
<dbReference type="Proteomes" id="UP000274033">
    <property type="component" value="Unassembled WGS sequence"/>
</dbReference>
<evidence type="ECO:0000313" key="2">
    <source>
        <dbReference type="Proteomes" id="UP000274033"/>
    </source>
</evidence>